<keyword evidence="6 10" id="KW-0808">Transferase</keyword>
<dbReference type="NCBIfam" id="TIGR00217">
    <property type="entry name" value="malQ"/>
    <property type="match status" value="1"/>
</dbReference>
<evidence type="ECO:0000256" key="10">
    <source>
        <dbReference type="RuleBase" id="RU361207"/>
    </source>
</evidence>
<dbReference type="GO" id="GO:0005975">
    <property type="term" value="P:carbohydrate metabolic process"/>
    <property type="evidence" value="ECO:0007669"/>
    <property type="project" value="InterPro"/>
</dbReference>
<dbReference type="EMBL" id="CP004393">
    <property type="protein sequence ID" value="AJE47778.1"/>
    <property type="molecule type" value="Genomic_DNA"/>
</dbReference>
<evidence type="ECO:0000256" key="5">
    <source>
        <dbReference type="ARBA" id="ARBA00022676"/>
    </source>
</evidence>
<dbReference type="EC" id="2.4.1.25" evidence="3 10"/>
<dbReference type="GO" id="GO:0004134">
    <property type="term" value="F:4-alpha-glucanotransferase activity"/>
    <property type="evidence" value="ECO:0007669"/>
    <property type="project" value="UniProtKB-EC"/>
</dbReference>
<accession>A0A0B5DWJ4</accession>
<dbReference type="Gene3D" id="3.20.20.80">
    <property type="entry name" value="Glycosidases"/>
    <property type="match status" value="1"/>
</dbReference>
<dbReference type="SUPFAM" id="SSF51445">
    <property type="entry name" value="(Trans)glycosidases"/>
    <property type="match status" value="1"/>
</dbReference>
<comment type="similarity">
    <text evidence="2 10">Belongs to the disproportionating enzyme family.</text>
</comment>
<evidence type="ECO:0000313" key="12">
    <source>
        <dbReference type="Proteomes" id="UP000031521"/>
    </source>
</evidence>
<name>A0A0B5DWJ4_9RHOB</name>
<dbReference type="RefSeq" id="WP_043870261.1">
    <property type="nucleotide sequence ID" value="NZ_CP004393.1"/>
</dbReference>
<proteinExistence type="inferred from homology"/>
<evidence type="ECO:0000256" key="1">
    <source>
        <dbReference type="ARBA" id="ARBA00000439"/>
    </source>
</evidence>
<dbReference type="STRING" id="1208324.P73_3063"/>
<comment type="catalytic activity">
    <reaction evidence="1 10">
        <text>Transfers a segment of a (1-&gt;4)-alpha-D-glucan to a new position in an acceptor, which may be glucose or a (1-&gt;4)-alpha-D-glucan.</text>
        <dbReference type="EC" id="2.4.1.25"/>
    </reaction>
</comment>
<evidence type="ECO:0000256" key="9">
    <source>
        <dbReference type="ARBA" id="ARBA00031501"/>
    </source>
</evidence>
<evidence type="ECO:0000256" key="4">
    <source>
        <dbReference type="ARBA" id="ARBA00020295"/>
    </source>
</evidence>
<dbReference type="AlphaFoldDB" id="A0A0B5DWJ4"/>
<dbReference type="OrthoDB" id="9763489at2"/>
<evidence type="ECO:0000256" key="7">
    <source>
        <dbReference type="ARBA" id="ARBA00023277"/>
    </source>
</evidence>
<dbReference type="InterPro" id="IPR003385">
    <property type="entry name" value="Glyco_hydro_77"/>
</dbReference>
<keyword evidence="7 10" id="KW-0119">Carbohydrate metabolism</keyword>
<gene>
    <name evidence="11" type="ORF">P73_3063</name>
</gene>
<protein>
    <recommendedName>
        <fullName evidence="4 10">4-alpha-glucanotransferase</fullName>
        <ecNumber evidence="3 10">2.4.1.25</ecNumber>
    </recommendedName>
    <alternativeName>
        <fullName evidence="8 10">Amylomaltase</fullName>
    </alternativeName>
    <alternativeName>
        <fullName evidence="9 10">Disproportionating enzyme</fullName>
    </alternativeName>
</protein>
<evidence type="ECO:0000256" key="2">
    <source>
        <dbReference type="ARBA" id="ARBA00005684"/>
    </source>
</evidence>
<keyword evidence="5 10" id="KW-0328">Glycosyltransferase</keyword>
<dbReference type="HOGENOM" id="CLU_022072_1_0_5"/>
<organism evidence="11 12">
    <name type="scientific">Celeribacter indicus</name>
    <dbReference type="NCBI Taxonomy" id="1208324"/>
    <lineage>
        <taxon>Bacteria</taxon>
        <taxon>Pseudomonadati</taxon>
        <taxon>Pseudomonadota</taxon>
        <taxon>Alphaproteobacteria</taxon>
        <taxon>Rhodobacterales</taxon>
        <taxon>Roseobacteraceae</taxon>
        <taxon>Celeribacter</taxon>
    </lineage>
</organism>
<evidence type="ECO:0000256" key="3">
    <source>
        <dbReference type="ARBA" id="ARBA00012560"/>
    </source>
</evidence>
<evidence type="ECO:0000256" key="6">
    <source>
        <dbReference type="ARBA" id="ARBA00022679"/>
    </source>
</evidence>
<evidence type="ECO:0000256" key="8">
    <source>
        <dbReference type="ARBA" id="ARBA00031423"/>
    </source>
</evidence>
<sequence length="624" mass="67932">MADARLDLAERLGFHRRYHDQTGVAHDLGVESAVALLAALGQPAATEAEARERLAEGDDDLPWDVVFAAGTRPWVDIGEVPWELTREDGERIEGRGAASLPELPLGIHRLVAGGRRVTLLAAPPRLALPERAWGLIAPLYALSEKGIGSYGDLARLARALGPKDAAFLGINPVHAGFPTVPEHFSPYSPSHRRRLNVIHIPTPTGQPGALVEYPRETPERLHALRRAFEADRAPPAFEAFLEAEGPALRTFALHQALSQIHGAFWCGWPEALRSPGGTEAARAREELGEEIRFHAWMQWRAHEALSEAQAAAKAAGMAHGLYLDLAVGTHPHGAETWEDPEHFALDVSLGAPPDAFAADGQTWGLAPFNPRALRENSYAALAETLARQFRYAGILRIDHILGFERTFWVPDGAPGTYLTMPRDPMLAVARIEAARAGGLVIGEDLGNIPDGLREALAASGILGCRVAMFERSDWHAPVFKPAAAYDEAAIASFSTHDLPTWRGWRKGADITARMTADNLDAAQGEAALASRTREVAAFDALLPETDEDALHGFLAATPTRLVGVQAEIVLEMEDQQNLPGTTTEYPNWRIRLPQGVETMSDMGNMERVAQIMRRNDRVGRGQQV</sequence>
<dbReference type="PANTHER" id="PTHR32438:SF5">
    <property type="entry name" value="4-ALPHA-GLUCANOTRANSFERASE DPE1, CHLOROPLASTIC_AMYLOPLASTIC"/>
    <property type="match status" value="1"/>
</dbReference>
<reference evidence="11 12" key="1">
    <citation type="journal article" date="2014" name="Int. J. Syst. Evol. Microbiol.">
        <title>Celeribacter indicus sp. nov., a polycyclic aromatic hydrocarbon-degrading bacterium from deep-sea sediment and reclassification of Huaishuia halophila as Celeribacter halophilus comb. nov.</title>
        <authorList>
            <person name="Lai Q."/>
            <person name="Cao J."/>
            <person name="Yuan J."/>
            <person name="Li F."/>
            <person name="Shao Z."/>
        </authorList>
    </citation>
    <scope>NUCLEOTIDE SEQUENCE [LARGE SCALE GENOMIC DNA]</scope>
    <source>
        <strain evidence="11">P73</strain>
    </source>
</reference>
<dbReference type="PANTHER" id="PTHR32438">
    <property type="entry name" value="4-ALPHA-GLUCANOTRANSFERASE DPE1, CHLOROPLASTIC/AMYLOPLASTIC"/>
    <property type="match status" value="1"/>
</dbReference>
<dbReference type="Pfam" id="PF02446">
    <property type="entry name" value="Glyco_hydro_77"/>
    <property type="match status" value="1"/>
</dbReference>
<dbReference type="Proteomes" id="UP000031521">
    <property type="component" value="Chromosome"/>
</dbReference>
<dbReference type="KEGG" id="cid:P73_3063"/>
<dbReference type="InterPro" id="IPR017853">
    <property type="entry name" value="GH"/>
</dbReference>
<evidence type="ECO:0000313" key="11">
    <source>
        <dbReference type="EMBL" id="AJE47778.1"/>
    </source>
</evidence>
<keyword evidence="12" id="KW-1185">Reference proteome</keyword>